<keyword evidence="1" id="KW-0812">Transmembrane</keyword>
<feature type="transmembrane region" description="Helical" evidence="1">
    <location>
        <begin position="80"/>
        <end position="107"/>
    </location>
</feature>
<evidence type="ECO:0000313" key="3">
    <source>
        <dbReference type="Proteomes" id="UP000093366"/>
    </source>
</evidence>
<gene>
    <name evidence="2" type="ORF">A7985_19155</name>
</gene>
<keyword evidence="1" id="KW-0472">Membrane</keyword>
<proteinExistence type="predicted"/>
<feature type="transmembrane region" description="Helical" evidence="1">
    <location>
        <begin position="6"/>
        <end position="34"/>
    </location>
</feature>
<accession>A0A1C0TMI6</accession>
<protein>
    <submittedName>
        <fullName evidence="2">Uncharacterized protein</fullName>
    </submittedName>
</protein>
<dbReference type="EMBL" id="MAUJ01000007">
    <property type="protein sequence ID" value="OCQ20009.1"/>
    <property type="molecule type" value="Genomic_DNA"/>
</dbReference>
<organism evidence="2 3">
    <name type="scientific">Pseudoalteromonas luteoviolacea</name>
    <dbReference type="NCBI Taxonomy" id="43657"/>
    <lineage>
        <taxon>Bacteria</taxon>
        <taxon>Pseudomonadati</taxon>
        <taxon>Pseudomonadota</taxon>
        <taxon>Gammaproteobacteria</taxon>
        <taxon>Alteromonadales</taxon>
        <taxon>Pseudoalteromonadaceae</taxon>
        <taxon>Pseudoalteromonas</taxon>
    </lineage>
</organism>
<comment type="caution">
    <text evidence="2">The sequence shown here is derived from an EMBL/GenBank/DDBJ whole genome shotgun (WGS) entry which is preliminary data.</text>
</comment>
<evidence type="ECO:0000313" key="2">
    <source>
        <dbReference type="EMBL" id="OCQ20009.1"/>
    </source>
</evidence>
<keyword evidence="1" id="KW-1133">Transmembrane helix</keyword>
<name>A0A1C0TMI6_9GAMM</name>
<dbReference type="AlphaFoldDB" id="A0A1C0TMI6"/>
<evidence type="ECO:0000256" key="1">
    <source>
        <dbReference type="SAM" id="Phobius"/>
    </source>
</evidence>
<reference evidence="3" key="1">
    <citation type="submission" date="2016-07" db="EMBL/GenBank/DDBJ databases">
        <authorList>
            <person name="Florea S."/>
            <person name="Webb J.S."/>
            <person name="Jaromczyk J."/>
            <person name="Schardl C.L."/>
        </authorList>
    </citation>
    <scope>NUCLEOTIDE SEQUENCE [LARGE SCALE GENOMIC DNA]</scope>
    <source>
        <strain evidence="3">IPB1</strain>
    </source>
</reference>
<feature type="transmembrane region" description="Helical" evidence="1">
    <location>
        <begin position="55"/>
        <end position="74"/>
    </location>
</feature>
<dbReference type="Proteomes" id="UP000093366">
    <property type="component" value="Unassembled WGS sequence"/>
</dbReference>
<sequence length="120" mass="13202">MIIAYILVAILVKTSLLGLGVISILLSIFALCVMSINKLPISELVRQKFKRVFKVALAGHMCAYLSLLVKALFIDGVQDIPAFIVSHLVLHHILCAFVAGVVTFLTLRVYAQVHCKQNVL</sequence>